<dbReference type="InterPro" id="IPR000834">
    <property type="entry name" value="Peptidase_M14"/>
</dbReference>
<comment type="caution">
    <text evidence="3">The sequence shown here is derived from an EMBL/GenBank/DDBJ whole genome shotgun (WGS) entry which is preliminary data.</text>
</comment>
<feature type="domain" description="Peptidase M14" evidence="2">
    <location>
        <begin position="14"/>
        <end position="306"/>
    </location>
</feature>
<dbReference type="Proteomes" id="UP000885753">
    <property type="component" value="Unassembled WGS sequence"/>
</dbReference>
<sequence length="306" mass="35311">MKKEVEIKTFLDHYPHFWNTEITGRYLSYNELSPQLEKFKKDFLIKEIGRSFLNVPIHSIRIGIGPVKILGWSQMHGNESTTTKALLDLFNLFKQHQKDPEVKMILERCTFLVIPMLNPDGAARYTRENVNKVDLNRDAHDQKEVESKVLRQCYEEFKPDFCFNLHDQRTIFSAGDTTNPATISFLTPAMDPERSLTDSRLRSMKVIVAMNAVLQKYLPGMIGRYDDAFNINCTGDTFQSLEVPTILFESGHFPGDYLREETRKFMALAIFSGLHSIATGTFRNCEASDYLQIPENHKNFNDVVLR</sequence>
<dbReference type="Pfam" id="PF00246">
    <property type="entry name" value="Peptidase_M14"/>
    <property type="match status" value="1"/>
</dbReference>
<dbReference type="AlphaFoldDB" id="A0A7C2M688"/>
<organism evidence="3">
    <name type="scientific">Salinimicrobium catena</name>
    <dbReference type="NCBI Taxonomy" id="390640"/>
    <lineage>
        <taxon>Bacteria</taxon>
        <taxon>Pseudomonadati</taxon>
        <taxon>Bacteroidota</taxon>
        <taxon>Flavobacteriia</taxon>
        <taxon>Flavobacteriales</taxon>
        <taxon>Flavobacteriaceae</taxon>
        <taxon>Salinimicrobium</taxon>
    </lineage>
</organism>
<evidence type="ECO:0000259" key="2">
    <source>
        <dbReference type="PROSITE" id="PS52035"/>
    </source>
</evidence>
<evidence type="ECO:0000256" key="1">
    <source>
        <dbReference type="PROSITE-ProRule" id="PRU01379"/>
    </source>
</evidence>
<gene>
    <name evidence="3" type="ORF">ENO10_05405</name>
</gene>
<dbReference type="GO" id="GO:0006508">
    <property type="term" value="P:proteolysis"/>
    <property type="evidence" value="ECO:0007669"/>
    <property type="project" value="InterPro"/>
</dbReference>
<dbReference type="Gene3D" id="3.40.630.10">
    <property type="entry name" value="Zn peptidases"/>
    <property type="match status" value="1"/>
</dbReference>
<comment type="similarity">
    <text evidence="1">Belongs to the peptidase M14 family.</text>
</comment>
<protein>
    <submittedName>
        <fullName evidence="3">Peptidase M14</fullName>
    </submittedName>
</protein>
<proteinExistence type="inferred from homology"/>
<accession>A0A7C2M688</accession>
<dbReference type="GO" id="GO:0004181">
    <property type="term" value="F:metallocarboxypeptidase activity"/>
    <property type="evidence" value="ECO:0007669"/>
    <property type="project" value="InterPro"/>
</dbReference>
<dbReference type="SUPFAM" id="SSF53187">
    <property type="entry name" value="Zn-dependent exopeptidases"/>
    <property type="match status" value="1"/>
</dbReference>
<name>A0A7C2M688_9FLAO</name>
<evidence type="ECO:0000313" key="3">
    <source>
        <dbReference type="EMBL" id="HER40638.1"/>
    </source>
</evidence>
<dbReference type="EMBL" id="DSEE01000399">
    <property type="protein sequence ID" value="HER40638.1"/>
    <property type="molecule type" value="Genomic_DNA"/>
</dbReference>
<dbReference type="GO" id="GO:0008270">
    <property type="term" value="F:zinc ion binding"/>
    <property type="evidence" value="ECO:0007669"/>
    <property type="project" value="InterPro"/>
</dbReference>
<comment type="caution">
    <text evidence="1">Lacks conserved residue(s) required for the propagation of feature annotation.</text>
</comment>
<reference evidence="3" key="1">
    <citation type="journal article" date="2020" name="mSystems">
        <title>Genome- and Community-Level Interaction Insights into Carbon Utilization and Element Cycling Functions of Hydrothermarchaeota in Hydrothermal Sediment.</title>
        <authorList>
            <person name="Zhou Z."/>
            <person name="Liu Y."/>
            <person name="Xu W."/>
            <person name="Pan J."/>
            <person name="Luo Z.H."/>
            <person name="Li M."/>
        </authorList>
    </citation>
    <scope>NUCLEOTIDE SEQUENCE [LARGE SCALE GENOMIC DNA]</scope>
    <source>
        <strain evidence="3">SpSt-1235</strain>
    </source>
</reference>
<dbReference type="PROSITE" id="PS52035">
    <property type="entry name" value="PEPTIDASE_M14"/>
    <property type="match status" value="1"/>
</dbReference>
<feature type="non-terminal residue" evidence="3">
    <location>
        <position position="306"/>
    </location>
</feature>